<evidence type="ECO:0000313" key="5">
    <source>
        <dbReference type="EMBL" id="QNP90632.1"/>
    </source>
</evidence>
<dbReference type="Gene3D" id="2.40.10.10">
    <property type="entry name" value="Trypsin-like serine proteases"/>
    <property type="match status" value="1"/>
</dbReference>
<evidence type="ECO:0008006" key="8">
    <source>
        <dbReference type="Google" id="ProtNLM"/>
    </source>
</evidence>
<dbReference type="SUPFAM" id="SSF50494">
    <property type="entry name" value="Trypsin-like serine proteases"/>
    <property type="match status" value="1"/>
</dbReference>
<feature type="chain" id="PRO_5028871073" description="Serine protease" evidence="3">
    <location>
        <begin position="24"/>
        <end position="285"/>
    </location>
</feature>
<dbReference type="Proteomes" id="UP000642876">
    <property type="component" value="Unassembled WGS sequence"/>
</dbReference>
<keyword evidence="3" id="KW-0732">Signal</keyword>
<dbReference type="InterPro" id="IPR009003">
    <property type="entry name" value="Peptidase_S1_PA"/>
</dbReference>
<dbReference type="AlphaFoldDB" id="A0A7H0K016"/>
<dbReference type="EMBL" id="JACMYE010000005">
    <property type="protein sequence ID" value="MBC3179068.1"/>
    <property type="molecule type" value="Genomic_DNA"/>
</dbReference>
<keyword evidence="2" id="KW-1133">Transmembrane helix</keyword>
<proteinExistence type="predicted"/>
<dbReference type="EMBL" id="CP061032">
    <property type="protein sequence ID" value="QNP90632.1"/>
    <property type="molecule type" value="Genomic_DNA"/>
</dbReference>
<keyword evidence="7" id="KW-1185">Reference proteome</keyword>
<evidence type="ECO:0000313" key="6">
    <source>
        <dbReference type="Proteomes" id="UP000516235"/>
    </source>
</evidence>
<dbReference type="InterPro" id="IPR043504">
    <property type="entry name" value="Peptidase_S1_PA_chymotrypsin"/>
</dbReference>
<gene>
    <name evidence="4" type="ORF">H7348_07060</name>
    <name evidence="5" type="ORF">IAU68_02255</name>
</gene>
<name>A0A7H0K016_9CORY</name>
<feature type="signal peptide" evidence="3">
    <location>
        <begin position="1"/>
        <end position="23"/>
    </location>
</feature>
<organism evidence="5 6">
    <name type="scientific">Corynebacterium lujinxingii</name>
    <dbReference type="NCBI Taxonomy" id="2763010"/>
    <lineage>
        <taxon>Bacteria</taxon>
        <taxon>Bacillati</taxon>
        <taxon>Actinomycetota</taxon>
        <taxon>Actinomycetes</taxon>
        <taxon>Mycobacteriales</taxon>
        <taxon>Corynebacteriaceae</taxon>
        <taxon>Corynebacterium</taxon>
    </lineage>
</organism>
<feature type="region of interest" description="Disordered" evidence="1">
    <location>
        <begin position="230"/>
        <end position="251"/>
    </location>
</feature>
<keyword evidence="2" id="KW-0812">Transmembrane</keyword>
<evidence type="ECO:0000256" key="1">
    <source>
        <dbReference type="SAM" id="MobiDB-lite"/>
    </source>
</evidence>
<keyword evidence="2" id="KW-0472">Membrane</keyword>
<dbReference type="RefSeq" id="WP_171194246.1">
    <property type="nucleotide sequence ID" value="NZ_CP061032.1"/>
</dbReference>
<reference evidence="6 7" key="1">
    <citation type="submission" date="2020-08" db="EMBL/GenBank/DDBJ databases">
        <title>novel species in genus Corynebacterium.</title>
        <authorList>
            <person name="Zhang G."/>
        </authorList>
    </citation>
    <scope>NUCLEOTIDE SEQUENCE [LARGE SCALE GENOMIC DNA]</scope>
    <source>
        <strain evidence="5">Zg-917</strain>
        <strain evidence="6 7">zg-917</strain>
    </source>
</reference>
<protein>
    <recommendedName>
        <fullName evidence="8">Serine protease</fullName>
    </recommendedName>
</protein>
<feature type="transmembrane region" description="Helical" evidence="2">
    <location>
        <begin position="256"/>
        <end position="276"/>
    </location>
</feature>
<evidence type="ECO:0000313" key="4">
    <source>
        <dbReference type="EMBL" id="MBC3179068.1"/>
    </source>
</evidence>
<sequence length="285" mass="29197">MLRRICVSTTTATALILTPTAIATPAGPVRVEQGAKVYFADRGYCTIGFNDPVQRISYTAGHCGGDGTRATITVDGSSVSGTFYPSSEFGASATGNDWGAIRWDDGVQLGANTVTGEAVADIASLTPEDDLCVLTGGKPLCAPFAGRLKNNIYWQAPVGVRGDSGGPVWAPDKGFVAVYSGASTIYNDSGDTATLNRASKPINGPGVTEQDELNFISAIKPIGGAVTHEAVQPGEGPARVEEGATEAEGSSLSTPGVMAVVLVVVAVIAGLVPFAAQYARSVGWL</sequence>
<accession>A0A7H0K016</accession>
<dbReference type="Proteomes" id="UP000516235">
    <property type="component" value="Chromosome"/>
</dbReference>
<evidence type="ECO:0000313" key="7">
    <source>
        <dbReference type="Proteomes" id="UP000642876"/>
    </source>
</evidence>
<evidence type="ECO:0000256" key="2">
    <source>
        <dbReference type="SAM" id="Phobius"/>
    </source>
</evidence>
<dbReference type="KEGG" id="cluj:IAU68_02255"/>
<evidence type="ECO:0000256" key="3">
    <source>
        <dbReference type="SAM" id="SignalP"/>
    </source>
</evidence>